<proteinExistence type="predicted"/>
<accession>A0A2L1GPC5</accession>
<dbReference type="SMART" id="SM00062">
    <property type="entry name" value="PBPb"/>
    <property type="match status" value="1"/>
</dbReference>
<dbReference type="Gene3D" id="3.40.190.10">
    <property type="entry name" value="Periplasmic binding protein-like II"/>
    <property type="match status" value="2"/>
</dbReference>
<dbReference type="EMBL" id="CP021255">
    <property type="protein sequence ID" value="AVD71486.1"/>
    <property type="molecule type" value="Genomic_DNA"/>
</dbReference>
<gene>
    <name evidence="3" type="ORF">CAY53_08420</name>
</gene>
<name>A0A2L1GPC5_9BACT</name>
<dbReference type="SUPFAM" id="SSF53850">
    <property type="entry name" value="Periplasmic binding protein-like II"/>
    <property type="match status" value="1"/>
</dbReference>
<dbReference type="PANTHER" id="PTHR35936:SF35">
    <property type="entry name" value="L-CYSTINE-BINDING PROTEIN TCYJ"/>
    <property type="match status" value="1"/>
</dbReference>
<dbReference type="PANTHER" id="PTHR35936">
    <property type="entry name" value="MEMBRANE-BOUND LYTIC MUREIN TRANSGLYCOSYLASE F"/>
    <property type="match status" value="1"/>
</dbReference>
<dbReference type="PROSITE" id="PS51257">
    <property type="entry name" value="PROKAR_LIPOPROTEIN"/>
    <property type="match status" value="1"/>
</dbReference>
<keyword evidence="4" id="KW-1185">Reference proteome</keyword>
<dbReference type="InterPro" id="IPR001638">
    <property type="entry name" value="Solute-binding_3/MltF_N"/>
</dbReference>
<evidence type="ECO:0000259" key="2">
    <source>
        <dbReference type="SMART" id="SM00062"/>
    </source>
</evidence>
<dbReference type="KEGG" id="deo:CAY53_08420"/>
<reference evidence="3 4" key="1">
    <citation type="journal article" date="2018" name="MBio">
        <title>Insights into the evolution of host association through the isolation and characterization of a novel human periodontal pathobiont, Desulfobulbus oralis.</title>
        <authorList>
            <person name="Cross K.L."/>
            <person name="Chirania P."/>
            <person name="Xiong W."/>
            <person name="Beall C.J."/>
            <person name="Elkins J.G."/>
            <person name="Giannone R.J."/>
            <person name="Griffen A.L."/>
            <person name="Guss A.M."/>
            <person name="Hettich R.L."/>
            <person name="Joshi S.S."/>
            <person name="Mokrzan E.M."/>
            <person name="Martin R.K."/>
            <person name="Zhulin I.B."/>
            <person name="Leys E.J."/>
            <person name="Podar M."/>
        </authorList>
    </citation>
    <scope>NUCLEOTIDE SEQUENCE [LARGE SCALE GENOMIC DNA]</scope>
    <source>
        <strain evidence="3 4">ORNL</strain>
    </source>
</reference>
<organism evidence="3 4">
    <name type="scientific">Desulfobulbus oralis</name>
    <dbReference type="NCBI Taxonomy" id="1986146"/>
    <lineage>
        <taxon>Bacteria</taxon>
        <taxon>Pseudomonadati</taxon>
        <taxon>Thermodesulfobacteriota</taxon>
        <taxon>Desulfobulbia</taxon>
        <taxon>Desulfobulbales</taxon>
        <taxon>Desulfobulbaceae</taxon>
        <taxon>Desulfobulbus</taxon>
    </lineage>
</organism>
<evidence type="ECO:0000256" key="1">
    <source>
        <dbReference type="ARBA" id="ARBA00022729"/>
    </source>
</evidence>
<dbReference type="Pfam" id="PF00497">
    <property type="entry name" value="SBP_bac_3"/>
    <property type="match status" value="1"/>
</dbReference>
<dbReference type="OrthoDB" id="5431130at2"/>
<protein>
    <recommendedName>
        <fullName evidence="2">Solute-binding protein family 3/N-terminal domain-containing protein</fullName>
    </recommendedName>
</protein>
<evidence type="ECO:0000313" key="4">
    <source>
        <dbReference type="Proteomes" id="UP000239867"/>
    </source>
</evidence>
<dbReference type="Proteomes" id="UP000239867">
    <property type="component" value="Chromosome"/>
</dbReference>
<evidence type="ECO:0000313" key="3">
    <source>
        <dbReference type="EMBL" id="AVD71486.1"/>
    </source>
</evidence>
<dbReference type="AlphaFoldDB" id="A0A2L1GPC5"/>
<sequence>MTRRLLLILLSLLVLALASGCTRLPRFHLPFFGQLDEEALPDPIRIGLATDAPPLSWREDGRMHGLDPHLAAGIRSYARRNVRYVTLPRNKLLAALRDNQVDVAMAALTAAEVREQQLAATRGYLQAGLIALARLGQERQLSGQEGLRAEGVHIGTVLGGSGPRYAKSIRPMGTHQIFASTQAGIGALVQKRIDVLLLDMPSAFYHAALHIEEGLMPGGEFLTRDTIVWALRPEDKDLHMLLNAYLQEQEDRGSLAKLISRILPFYNETKLLQAK</sequence>
<feature type="domain" description="Solute-binding protein family 3/N-terminal" evidence="2">
    <location>
        <begin position="43"/>
        <end position="264"/>
    </location>
</feature>
<dbReference type="RefSeq" id="WP_104936739.1">
    <property type="nucleotide sequence ID" value="NZ_CP021255.1"/>
</dbReference>
<keyword evidence="1" id="KW-0732">Signal</keyword>